<evidence type="ECO:0000313" key="1">
    <source>
        <dbReference type="EMBL" id="TNN56253.1"/>
    </source>
</evidence>
<accession>A0A4Z2GU31</accession>
<comment type="caution">
    <text evidence="1">The sequence shown here is derived from an EMBL/GenBank/DDBJ whole genome shotgun (WGS) entry which is preliminary data.</text>
</comment>
<dbReference type="Proteomes" id="UP000314294">
    <property type="component" value="Unassembled WGS sequence"/>
</dbReference>
<evidence type="ECO:0000313" key="2">
    <source>
        <dbReference type="Proteomes" id="UP000314294"/>
    </source>
</evidence>
<keyword evidence="2" id="KW-1185">Reference proteome</keyword>
<organism evidence="1 2">
    <name type="scientific">Liparis tanakae</name>
    <name type="common">Tanaka's snailfish</name>
    <dbReference type="NCBI Taxonomy" id="230148"/>
    <lineage>
        <taxon>Eukaryota</taxon>
        <taxon>Metazoa</taxon>
        <taxon>Chordata</taxon>
        <taxon>Craniata</taxon>
        <taxon>Vertebrata</taxon>
        <taxon>Euteleostomi</taxon>
        <taxon>Actinopterygii</taxon>
        <taxon>Neopterygii</taxon>
        <taxon>Teleostei</taxon>
        <taxon>Neoteleostei</taxon>
        <taxon>Acanthomorphata</taxon>
        <taxon>Eupercaria</taxon>
        <taxon>Perciformes</taxon>
        <taxon>Cottioidei</taxon>
        <taxon>Cottales</taxon>
        <taxon>Liparidae</taxon>
        <taxon>Liparis</taxon>
    </lineage>
</organism>
<dbReference type="AlphaFoldDB" id="A0A4Z2GU31"/>
<sequence>MKTNKNTKTAASAGPIVCRVHLWENWTTRCCQGLSVLELIRYRHTGERGGGGNKEGFAEVVTLSGIIPTDVSQTPHGPVLNPVPLPHA</sequence>
<name>A0A4Z2GU31_9TELE</name>
<protein>
    <submittedName>
        <fullName evidence="1">Uncharacterized protein</fullName>
    </submittedName>
</protein>
<reference evidence="1 2" key="1">
    <citation type="submission" date="2019-03" db="EMBL/GenBank/DDBJ databases">
        <title>First draft genome of Liparis tanakae, snailfish: a comprehensive survey of snailfish specific genes.</title>
        <authorList>
            <person name="Kim W."/>
            <person name="Song I."/>
            <person name="Jeong J.-H."/>
            <person name="Kim D."/>
            <person name="Kim S."/>
            <person name="Ryu S."/>
            <person name="Song J.Y."/>
            <person name="Lee S.K."/>
        </authorList>
    </citation>
    <scope>NUCLEOTIDE SEQUENCE [LARGE SCALE GENOMIC DNA]</scope>
    <source>
        <tissue evidence="1">Muscle</tissue>
    </source>
</reference>
<dbReference type="EMBL" id="SRLO01000433">
    <property type="protein sequence ID" value="TNN56253.1"/>
    <property type="molecule type" value="Genomic_DNA"/>
</dbReference>
<gene>
    <name evidence="1" type="ORF">EYF80_033546</name>
</gene>
<proteinExistence type="predicted"/>